<dbReference type="AlphaFoldDB" id="A0A7R9WPE4"/>
<dbReference type="GO" id="GO:0003755">
    <property type="term" value="F:peptidyl-prolyl cis-trans isomerase activity"/>
    <property type="evidence" value="ECO:0007669"/>
    <property type="project" value="UniProtKB-KW"/>
</dbReference>
<dbReference type="GO" id="GO:0005829">
    <property type="term" value="C:cytosol"/>
    <property type="evidence" value="ECO:0007669"/>
    <property type="project" value="TreeGrafter"/>
</dbReference>
<evidence type="ECO:0000256" key="2">
    <source>
        <dbReference type="ARBA" id="ARBA00022803"/>
    </source>
</evidence>
<keyword evidence="3" id="KW-0697">Rotamase</keyword>
<dbReference type="PANTHER" id="PTHR46512:SF1">
    <property type="entry name" value="PEPTIDYLPROLYL ISOMERASE"/>
    <property type="match status" value="1"/>
</dbReference>
<dbReference type="InterPro" id="IPR046357">
    <property type="entry name" value="PPIase_dom_sf"/>
</dbReference>
<feature type="coiled-coil region" evidence="4">
    <location>
        <begin position="277"/>
        <end position="307"/>
    </location>
</feature>
<keyword evidence="3" id="KW-0413">Isomerase</keyword>
<dbReference type="EMBL" id="HBEF01002510">
    <property type="protein sequence ID" value="CAD8329454.1"/>
    <property type="molecule type" value="Transcribed_RNA"/>
</dbReference>
<sequence>MDEVKKIKGDDLLLKVIKSTKTGDDAKTIQSDDHVLIQIVGRQSNDLNHIDGPIFQDTKSKSWLVKASASDLLVPAIRLCLPHCKVGQTVHIWSTAQHALGDSVRKLGKYQLPPNSSVLYTVTVSQIVMDTSRLNPYFTIQLHKTRKEIANDLYQCQFRSMWQRAILIYDASGKALETLLNGTYFASVESNHPQRNETRQLMLDCFNNVVAVCVTAKQYKRGRDAVQTVLKHDANNKKALLRNANLALMDAKLSGGDRAQAMKMAQDAITYHDAKEFAELEKLQTKLKAALQKAKQDKEEAEAVREAE</sequence>
<dbReference type="InterPro" id="IPR001179">
    <property type="entry name" value="PPIase_FKBP_dom"/>
</dbReference>
<organism evidence="6">
    <name type="scientific">Craspedostauros australis</name>
    <dbReference type="NCBI Taxonomy" id="1486917"/>
    <lineage>
        <taxon>Eukaryota</taxon>
        <taxon>Sar</taxon>
        <taxon>Stramenopiles</taxon>
        <taxon>Ochrophyta</taxon>
        <taxon>Bacillariophyta</taxon>
        <taxon>Bacillariophyceae</taxon>
        <taxon>Bacillariophycidae</taxon>
        <taxon>Naviculales</taxon>
        <taxon>Naviculaceae</taxon>
        <taxon>Craspedostauros</taxon>
    </lineage>
</organism>
<proteinExistence type="predicted"/>
<gene>
    <name evidence="6" type="ORF">CAUS1442_LOCUS1552</name>
</gene>
<evidence type="ECO:0000313" key="6">
    <source>
        <dbReference type="EMBL" id="CAD8329454.1"/>
    </source>
</evidence>
<dbReference type="Gene3D" id="1.25.40.10">
    <property type="entry name" value="Tetratricopeptide repeat domain"/>
    <property type="match status" value="1"/>
</dbReference>
<dbReference type="GO" id="GO:0012505">
    <property type="term" value="C:endomembrane system"/>
    <property type="evidence" value="ECO:0007669"/>
    <property type="project" value="TreeGrafter"/>
</dbReference>
<name>A0A7R9WPE4_9STRA</name>
<evidence type="ECO:0000256" key="1">
    <source>
        <dbReference type="ARBA" id="ARBA00022737"/>
    </source>
</evidence>
<dbReference type="GO" id="GO:0016020">
    <property type="term" value="C:membrane"/>
    <property type="evidence" value="ECO:0007669"/>
    <property type="project" value="TreeGrafter"/>
</dbReference>
<dbReference type="EC" id="5.2.1.8" evidence="3"/>
<dbReference type="InterPro" id="IPR011990">
    <property type="entry name" value="TPR-like_helical_dom_sf"/>
</dbReference>
<evidence type="ECO:0000259" key="5">
    <source>
        <dbReference type="PROSITE" id="PS50059"/>
    </source>
</evidence>
<dbReference type="Gene3D" id="3.10.50.40">
    <property type="match status" value="1"/>
</dbReference>
<dbReference type="PROSITE" id="PS50059">
    <property type="entry name" value="FKBP_PPIASE"/>
    <property type="match status" value="1"/>
</dbReference>
<feature type="domain" description="PPIase FKBP-type" evidence="5">
    <location>
        <begin position="32"/>
        <end position="128"/>
    </location>
</feature>
<reference evidence="6" key="1">
    <citation type="submission" date="2021-01" db="EMBL/GenBank/DDBJ databases">
        <authorList>
            <person name="Corre E."/>
            <person name="Pelletier E."/>
            <person name="Niang G."/>
            <person name="Scheremetjew M."/>
            <person name="Finn R."/>
            <person name="Kale V."/>
            <person name="Holt S."/>
            <person name="Cochrane G."/>
            <person name="Meng A."/>
            <person name="Brown T."/>
            <person name="Cohen L."/>
        </authorList>
    </citation>
    <scope>NUCLEOTIDE SEQUENCE</scope>
    <source>
        <strain evidence="6">CCMP3328</strain>
    </source>
</reference>
<keyword evidence="4" id="KW-0175">Coiled coil</keyword>
<protein>
    <recommendedName>
        <fullName evidence="3">peptidylprolyl isomerase</fullName>
        <ecNumber evidence="3">5.2.1.8</ecNumber>
    </recommendedName>
</protein>
<keyword evidence="1" id="KW-0677">Repeat</keyword>
<dbReference type="GO" id="GO:0044183">
    <property type="term" value="F:protein folding chaperone"/>
    <property type="evidence" value="ECO:0007669"/>
    <property type="project" value="TreeGrafter"/>
</dbReference>
<keyword evidence="2" id="KW-0802">TPR repeat</keyword>
<dbReference type="GO" id="GO:0005740">
    <property type="term" value="C:mitochondrial envelope"/>
    <property type="evidence" value="ECO:0007669"/>
    <property type="project" value="TreeGrafter"/>
</dbReference>
<comment type="catalytic activity">
    <reaction evidence="3">
        <text>[protein]-peptidylproline (omega=180) = [protein]-peptidylproline (omega=0)</text>
        <dbReference type="Rhea" id="RHEA:16237"/>
        <dbReference type="Rhea" id="RHEA-COMP:10747"/>
        <dbReference type="Rhea" id="RHEA-COMP:10748"/>
        <dbReference type="ChEBI" id="CHEBI:83833"/>
        <dbReference type="ChEBI" id="CHEBI:83834"/>
        <dbReference type="EC" id="5.2.1.8"/>
    </reaction>
</comment>
<dbReference type="InterPro" id="IPR050754">
    <property type="entry name" value="FKBP4/5/8-like"/>
</dbReference>
<evidence type="ECO:0000256" key="4">
    <source>
        <dbReference type="SAM" id="Coils"/>
    </source>
</evidence>
<evidence type="ECO:0000256" key="3">
    <source>
        <dbReference type="PROSITE-ProRule" id="PRU00277"/>
    </source>
</evidence>
<dbReference type="SUPFAM" id="SSF54534">
    <property type="entry name" value="FKBP-like"/>
    <property type="match status" value="1"/>
</dbReference>
<accession>A0A7R9WPE4</accession>
<dbReference type="PANTHER" id="PTHR46512">
    <property type="entry name" value="PEPTIDYLPROLYL ISOMERASE"/>
    <property type="match status" value="1"/>
</dbReference>